<organism evidence="4 5">
    <name type="scientific">Hoyosella altamirensis</name>
    <dbReference type="NCBI Taxonomy" id="616997"/>
    <lineage>
        <taxon>Bacteria</taxon>
        <taxon>Bacillati</taxon>
        <taxon>Actinomycetota</taxon>
        <taxon>Actinomycetes</taxon>
        <taxon>Mycobacteriales</taxon>
        <taxon>Hoyosellaceae</taxon>
        <taxon>Hoyosella</taxon>
    </lineage>
</organism>
<dbReference type="PANTHER" id="PTHR30055:SF235">
    <property type="entry name" value="TRANSCRIPTIONAL REGULATORY PROTEIN"/>
    <property type="match status" value="1"/>
</dbReference>
<dbReference type="InterPro" id="IPR050109">
    <property type="entry name" value="HTH-type_TetR-like_transc_reg"/>
</dbReference>
<gene>
    <name evidence="4" type="ORF">FHU29_000270</name>
</gene>
<dbReference type="InterPro" id="IPR036271">
    <property type="entry name" value="Tet_transcr_reg_TetR-rel_C_sf"/>
</dbReference>
<dbReference type="Gene3D" id="1.10.357.10">
    <property type="entry name" value="Tetracycline Repressor, domain 2"/>
    <property type="match status" value="1"/>
</dbReference>
<evidence type="ECO:0000313" key="5">
    <source>
        <dbReference type="Proteomes" id="UP000567922"/>
    </source>
</evidence>
<dbReference type="Gene3D" id="1.10.10.60">
    <property type="entry name" value="Homeodomain-like"/>
    <property type="match status" value="1"/>
</dbReference>
<dbReference type="PROSITE" id="PS50977">
    <property type="entry name" value="HTH_TETR_2"/>
    <property type="match status" value="1"/>
</dbReference>
<evidence type="ECO:0000259" key="3">
    <source>
        <dbReference type="PROSITE" id="PS50977"/>
    </source>
</evidence>
<dbReference type="Pfam" id="PF17920">
    <property type="entry name" value="TetR_C_16"/>
    <property type="match status" value="1"/>
</dbReference>
<accession>A0A839RI47</accession>
<dbReference type="GO" id="GO:0000976">
    <property type="term" value="F:transcription cis-regulatory region binding"/>
    <property type="evidence" value="ECO:0007669"/>
    <property type="project" value="TreeGrafter"/>
</dbReference>
<protein>
    <submittedName>
        <fullName evidence="4">AcrR family transcriptional regulator</fullName>
    </submittedName>
</protein>
<name>A0A839RI47_9ACTN</name>
<sequence length="192" mass="20120">MSAARAMFEKHGFDKASVRKIAAEAGVDPALINHHFGSKQKLFVAAMRAPVNPVEIVQRLAAGGPDKLGFRIAETFVSVWDSPAGSGLAQAMRGALAQDGMTVAMREFVTHEMLPAVASALEAPAAEKKVRASLVASQLIGLAVTRYILRIEPLASAPPKVVVDSIGPVLQGYLTGSTVATIELGPGIIQPE</sequence>
<dbReference type="SUPFAM" id="SSF46689">
    <property type="entry name" value="Homeodomain-like"/>
    <property type="match status" value="1"/>
</dbReference>
<evidence type="ECO:0000256" key="1">
    <source>
        <dbReference type="ARBA" id="ARBA00023125"/>
    </source>
</evidence>
<dbReference type="Pfam" id="PF00440">
    <property type="entry name" value="TetR_N"/>
    <property type="match status" value="1"/>
</dbReference>
<proteinExistence type="predicted"/>
<evidence type="ECO:0000313" key="4">
    <source>
        <dbReference type="EMBL" id="MBB3035836.1"/>
    </source>
</evidence>
<dbReference type="SUPFAM" id="SSF48498">
    <property type="entry name" value="Tetracyclin repressor-like, C-terminal domain"/>
    <property type="match status" value="1"/>
</dbReference>
<comment type="caution">
    <text evidence="4">The sequence shown here is derived from an EMBL/GenBank/DDBJ whole genome shotgun (WGS) entry which is preliminary data.</text>
</comment>
<dbReference type="InterPro" id="IPR041678">
    <property type="entry name" value="TetR_C_16"/>
</dbReference>
<reference evidence="4 5" key="1">
    <citation type="submission" date="2020-08" db="EMBL/GenBank/DDBJ databases">
        <title>Sequencing the genomes of 1000 actinobacteria strains.</title>
        <authorList>
            <person name="Klenk H.-P."/>
        </authorList>
    </citation>
    <scope>NUCLEOTIDE SEQUENCE [LARGE SCALE GENOMIC DNA]</scope>
    <source>
        <strain evidence="4 5">DSM 45258</strain>
    </source>
</reference>
<dbReference type="AlphaFoldDB" id="A0A839RI47"/>
<keyword evidence="5" id="KW-1185">Reference proteome</keyword>
<evidence type="ECO:0000256" key="2">
    <source>
        <dbReference type="PROSITE-ProRule" id="PRU00335"/>
    </source>
</evidence>
<dbReference type="EMBL" id="JACHWS010000001">
    <property type="protein sequence ID" value="MBB3035836.1"/>
    <property type="molecule type" value="Genomic_DNA"/>
</dbReference>
<feature type="domain" description="HTH tetR-type" evidence="3">
    <location>
        <begin position="1"/>
        <end position="54"/>
    </location>
</feature>
<feature type="DNA-binding region" description="H-T-H motif" evidence="2">
    <location>
        <begin position="17"/>
        <end position="36"/>
    </location>
</feature>
<dbReference type="InterPro" id="IPR001647">
    <property type="entry name" value="HTH_TetR"/>
</dbReference>
<dbReference type="Proteomes" id="UP000567922">
    <property type="component" value="Unassembled WGS sequence"/>
</dbReference>
<dbReference type="GO" id="GO:0003700">
    <property type="term" value="F:DNA-binding transcription factor activity"/>
    <property type="evidence" value="ECO:0007669"/>
    <property type="project" value="TreeGrafter"/>
</dbReference>
<dbReference type="RefSeq" id="WP_232322911.1">
    <property type="nucleotide sequence ID" value="NZ_BDDI01000005.1"/>
</dbReference>
<dbReference type="InterPro" id="IPR009057">
    <property type="entry name" value="Homeodomain-like_sf"/>
</dbReference>
<dbReference type="PANTHER" id="PTHR30055">
    <property type="entry name" value="HTH-TYPE TRANSCRIPTIONAL REGULATOR RUTR"/>
    <property type="match status" value="1"/>
</dbReference>
<keyword evidence="1 2" id="KW-0238">DNA-binding</keyword>